<keyword evidence="4" id="KW-0132">Cell division</keyword>
<dbReference type="GO" id="GO:0051258">
    <property type="term" value="P:protein polymerization"/>
    <property type="evidence" value="ECO:0007669"/>
    <property type="project" value="UniProtKB-ARBA"/>
</dbReference>
<dbReference type="GO" id="GO:0051302">
    <property type="term" value="P:regulation of cell division"/>
    <property type="evidence" value="ECO:0007669"/>
    <property type="project" value="UniProtKB-ARBA"/>
</dbReference>
<gene>
    <name evidence="11" type="ORF">SAY87_006196</name>
</gene>
<dbReference type="EMBL" id="JAXIOK010000010">
    <property type="protein sequence ID" value="KAK4761303.1"/>
    <property type="molecule type" value="Genomic_DNA"/>
</dbReference>
<evidence type="ECO:0000256" key="2">
    <source>
        <dbReference type="ARBA" id="ARBA00022473"/>
    </source>
</evidence>
<evidence type="ECO:0000256" key="8">
    <source>
        <dbReference type="ARBA" id="ARBA00046534"/>
    </source>
</evidence>
<organism evidence="11 12">
    <name type="scientific">Trapa incisa</name>
    <dbReference type="NCBI Taxonomy" id="236973"/>
    <lineage>
        <taxon>Eukaryota</taxon>
        <taxon>Viridiplantae</taxon>
        <taxon>Streptophyta</taxon>
        <taxon>Embryophyta</taxon>
        <taxon>Tracheophyta</taxon>
        <taxon>Spermatophyta</taxon>
        <taxon>Magnoliopsida</taxon>
        <taxon>eudicotyledons</taxon>
        <taxon>Gunneridae</taxon>
        <taxon>Pentapetalae</taxon>
        <taxon>rosids</taxon>
        <taxon>malvids</taxon>
        <taxon>Myrtales</taxon>
        <taxon>Lythraceae</taxon>
        <taxon>Trapa</taxon>
    </lineage>
</organism>
<feature type="region of interest" description="Disordered" evidence="9">
    <location>
        <begin position="209"/>
        <end position="252"/>
    </location>
</feature>
<feature type="compositionally biased region" description="Polar residues" evidence="9">
    <location>
        <begin position="1"/>
        <end position="16"/>
    </location>
</feature>
<dbReference type="GO" id="GO:0051301">
    <property type="term" value="P:cell division"/>
    <property type="evidence" value="ECO:0007669"/>
    <property type="project" value="UniProtKB-KW"/>
</dbReference>
<comment type="caution">
    <text evidence="11">The sequence shown here is derived from an EMBL/GenBank/DDBJ whole genome shotgun (WGS) entry which is preliminary data.</text>
</comment>
<dbReference type="InterPro" id="IPR021182">
    <property type="entry name" value="SOK_magnoliopsida"/>
</dbReference>
<dbReference type="Pfam" id="PF06136">
    <property type="entry name" value="SOK"/>
    <property type="match status" value="1"/>
</dbReference>
<feature type="region of interest" description="Disordered" evidence="9">
    <location>
        <begin position="1"/>
        <end position="26"/>
    </location>
</feature>
<feature type="domain" description="SOSEKI DIX-like" evidence="10">
    <location>
        <begin position="50"/>
        <end position="138"/>
    </location>
</feature>
<sequence>MSVNPRQNSEAWITSRKSQEGISPEKTKACVEPKKPNYKLHRLPAADRKVSVVYYLSHNGFLEQPHFIEVSLSSLEGLYLRDVINRMNQLRGSGIANMYAWSSKRTYRSGYVWQDLSENDFIHPSHGKEYILKGTRLLLESFLAFRSPETDSSETNSSGVGGGLGHHLQLYDVPRRSKSQYSFTALDDFNPITRTFTYRAMKAGLDASTQTMEEKGRRWARGVRHSNEEAEEIGKEGISSPPCSNSSSRESGMEAKSLAAGVLARGTKAASYGPADIRNLQVEAVGQRTSGRVRASAVLMQMIMCGSKNGDDVVWSHK</sequence>
<evidence type="ECO:0000256" key="9">
    <source>
        <dbReference type="SAM" id="MobiDB-lite"/>
    </source>
</evidence>
<comment type="similarity">
    <text evidence="7">Belongs to the SOSEKI family.</text>
</comment>
<feature type="compositionally biased region" description="Low complexity" evidence="9">
    <location>
        <begin position="239"/>
        <end position="250"/>
    </location>
</feature>
<name>A0AAN7KB66_9MYRT</name>
<feature type="compositionally biased region" description="Basic and acidic residues" evidence="9">
    <location>
        <begin position="225"/>
        <end position="235"/>
    </location>
</feature>
<reference evidence="11 12" key="1">
    <citation type="journal article" date="2023" name="Hortic Res">
        <title>Pangenome of water caltrop reveals structural variations and asymmetric subgenome divergence after allopolyploidization.</title>
        <authorList>
            <person name="Zhang X."/>
            <person name="Chen Y."/>
            <person name="Wang L."/>
            <person name="Yuan Y."/>
            <person name="Fang M."/>
            <person name="Shi L."/>
            <person name="Lu R."/>
            <person name="Comes H.P."/>
            <person name="Ma Y."/>
            <person name="Chen Y."/>
            <person name="Huang G."/>
            <person name="Zhou Y."/>
            <person name="Zheng Z."/>
            <person name="Qiu Y."/>
        </authorList>
    </citation>
    <scope>NUCLEOTIDE SEQUENCE [LARGE SCALE GENOMIC DNA]</scope>
    <source>
        <tissue evidence="11">Roots</tissue>
    </source>
</reference>
<dbReference type="Proteomes" id="UP001345219">
    <property type="component" value="Chromosome 5"/>
</dbReference>
<keyword evidence="12" id="KW-1185">Reference proteome</keyword>
<proteinExistence type="inferred from homology"/>
<comment type="subcellular location">
    <subcellularLocation>
        <location evidence="1">Cell membrane</location>
        <topology evidence="1">Peripheral membrane protein</topology>
        <orientation evidence="1">Cytoplasmic side</orientation>
    </subcellularLocation>
</comment>
<dbReference type="PANTHER" id="PTHR31083:SF4">
    <property type="entry name" value="PROTEIN SOSEKI 4-RELATED"/>
    <property type="match status" value="1"/>
</dbReference>
<keyword evidence="6" id="KW-0131">Cell cycle</keyword>
<keyword evidence="5" id="KW-0472">Membrane</keyword>
<evidence type="ECO:0000256" key="7">
    <source>
        <dbReference type="ARBA" id="ARBA00024211"/>
    </source>
</evidence>
<evidence type="ECO:0000313" key="11">
    <source>
        <dbReference type="EMBL" id="KAK4761303.1"/>
    </source>
</evidence>
<comment type="subunit">
    <text evidence="8">Homodimer. Forms long polymer filaments with other SOKs proteins polymers (e.g. SOK1, SOK2, SOK3 and SOK4) crucial for polar localization and biological activity. Binds to ANGUSTIFOLIA (AN).</text>
</comment>
<dbReference type="InterPro" id="IPR048351">
    <property type="entry name" value="SOK_DIX"/>
</dbReference>
<dbReference type="GO" id="GO:2000067">
    <property type="term" value="P:regulation of root morphogenesis"/>
    <property type="evidence" value="ECO:0007669"/>
    <property type="project" value="UniProtKB-ARBA"/>
</dbReference>
<dbReference type="GO" id="GO:0005886">
    <property type="term" value="C:plasma membrane"/>
    <property type="evidence" value="ECO:0007669"/>
    <property type="project" value="UniProtKB-SubCell"/>
</dbReference>
<protein>
    <recommendedName>
        <fullName evidence="10">SOSEKI DIX-like domain-containing protein</fullName>
    </recommendedName>
</protein>
<accession>A0AAN7KB66</accession>
<dbReference type="GO" id="GO:0090708">
    <property type="term" value="P:specification of plant organ axis polarity"/>
    <property type="evidence" value="ECO:0007669"/>
    <property type="project" value="UniProtKB-ARBA"/>
</dbReference>
<dbReference type="AlphaFoldDB" id="A0AAN7KB66"/>
<evidence type="ECO:0000313" key="12">
    <source>
        <dbReference type="Proteomes" id="UP001345219"/>
    </source>
</evidence>
<feature type="compositionally biased region" description="Basic and acidic residues" evidence="9">
    <location>
        <begin position="17"/>
        <end position="26"/>
    </location>
</feature>
<evidence type="ECO:0000256" key="1">
    <source>
        <dbReference type="ARBA" id="ARBA00004413"/>
    </source>
</evidence>
<keyword evidence="3" id="KW-1003">Cell membrane</keyword>
<dbReference type="PANTHER" id="PTHR31083">
    <property type="entry name" value="UPSTREAM OF FLC PROTEIN (DUF966)"/>
    <property type="match status" value="1"/>
</dbReference>
<evidence type="ECO:0000256" key="3">
    <source>
        <dbReference type="ARBA" id="ARBA00022475"/>
    </source>
</evidence>
<evidence type="ECO:0000256" key="5">
    <source>
        <dbReference type="ARBA" id="ARBA00023136"/>
    </source>
</evidence>
<evidence type="ECO:0000256" key="6">
    <source>
        <dbReference type="ARBA" id="ARBA00023306"/>
    </source>
</evidence>
<dbReference type="InterPro" id="IPR010369">
    <property type="entry name" value="SOK"/>
</dbReference>
<evidence type="ECO:0000256" key="4">
    <source>
        <dbReference type="ARBA" id="ARBA00022618"/>
    </source>
</evidence>
<evidence type="ECO:0000259" key="10">
    <source>
        <dbReference type="Pfam" id="PF06136"/>
    </source>
</evidence>
<keyword evidence="2" id="KW-0217">Developmental protein</keyword>
<dbReference type="PIRSF" id="PIRSF031043">
    <property type="entry name" value="UCP031043"/>
    <property type="match status" value="1"/>
</dbReference>